<accession>A0ABN1UYL1</accession>
<evidence type="ECO:0000313" key="1">
    <source>
        <dbReference type="EMBL" id="GAA1180462.1"/>
    </source>
</evidence>
<protein>
    <submittedName>
        <fullName evidence="1">Uncharacterized protein</fullName>
    </submittedName>
</protein>
<dbReference type="Proteomes" id="UP001501371">
    <property type="component" value="Unassembled WGS sequence"/>
</dbReference>
<keyword evidence="2" id="KW-1185">Reference proteome</keyword>
<name>A0ABN1UYL1_9ACTN</name>
<organism evidence="1 2">
    <name type="scientific">Streptomyces hebeiensis</name>
    <dbReference type="NCBI Taxonomy" id="229486"/>
    <lineage>
        <taxon>Bacteria</taxon>
        <taxon>Bacillati</taxon>
        <taxon>Actinomycetota</taxon>
        <taxon>Actinomycetes</taxon>
        <taxon>Kitasatosporales</taxon>
        <taxon>Streptomycetaceae</taxon>
        <taxon>Streptomyces</taxon>
    </lineage>
</organism>
<dbReference type="EMBL" id="BAAAKV010000038">
    <property type="protein sequence ID" value="GAA1180462.1"/>
    <property type="molecule type" value="Genomic_DNA"/>
</dbReference>
<dbReference type="RefSeq" id="WP_344278882.1">
    <property type="nucleotide sequence ID" value="NZ_BAAAKV010000038.1"/>
</dbReference>
<comment type="caution">
    <text evidence="1">The sequence shown here is derived from an EMBL/GenBank/DDBJ whole genome shotgun (WGS) entry which is preliminary data.</text>
</comment>
<evidence type="ECO:0000313" key="2">
    <source>
        <dbReference type="Proteomes" id="UP001501371"/>
    </source>
</evidence>
<reference evidence="1 2" key="1">
    <citation type="journal article" date="2019" name="Int. J. Syst. Evol. Microbiol.">
        <title>The Global Catalogue of Microorganisms (GCM) 10K type strain sequencing project: providing services to taxonomists for standard genome sequencing and annotation.</title>
        <authorList>
            <consortium name="The Broad Institute Genomics Platform"/>
            <consortium name="The Broad Institute Genome Sequencing Center for Infectious Disease"/>
            <person name="Wu L."/>
            <person name="Ma J."/>
        </authorList>
    </citation>
    <scope>NUCLEOTIDE SEQUENCE [LARGE SCALE GENOMIC DNA]</scope>
    <source>
        <strain evidence="1 2">JCM 12696</strain>
    </source>
</reference>
<sequence length="203" mass="22008">MTDSEDREQQAAISRMLFYYLNAPIAEGCHLRGVPPTPGAVRIAVRAGEGEDSETFLYEIPHDTAAPGNIPGMLRAVLSGTQLYSSGDVGDVLGMTLIRLRPEEIVPAPEPEEGQALRVLLGLSDPGDDEDPFLIGFLMKDVSLMRLYVRRADGAGLAGVDIRLTGETTALTASLSSLIEEEERHRPAPDDPHCEVLVDLTNW</sequence>
<gene>
    <name evidence="1" type="ORF">GCM10009654_42070</name>
</gene>
<proteinExistence type="predicted"/>